<name>A0A5B7H9B4_PORTR</name>
<proteinExistence type="predicted"/>
<dbReference type="Proteomes" id="UP000324222">
    <property type="component" value="Unassembled WGS sequence"/>
</dbReference>
<feature type="compositionally biased region" description="Basic and acidic residues" evidence="1">
    <location>
        <begin position="1"/>
        <end position="24"/>
    </location>
</feature>
<evidence type="ECO:0000313" key="3">
    <source>
        <dbReference type="Proteomes" id="UP000324222"/>
    </source>
</evidence>
<protein>
    <submittedName>
        <fullName evidence="2">Uncharacterized protein</fullName>
    </submittedName>
</protein>
<keyword evidence="3" id="KW-1185">Reference proteome</keyword>
<feature type="compositionally biased region" description="Basic and acidic residues" evidence="1">
    <location>
        <begin position="40"/>
        <end position="54"/>
    </location>
</feature>
<dbReference type="AlphaFoldDB" id="A0A5B7H9B4"/>
<dbReference type="EMBL" id="VSRR010024690">
    <property type="protein sequence ID" value="MPC66389.1"/>
    <property type="molecule type" value="Genomic_DNA"/>
</dbReference>
<feature type="compositionally biased region" description="Polar residues" evidence="1">
    <location>
        <begin position="28"/>
        <end position="37"/>
    </location>
</feature>
<reference evidence="2 3" key="1">
    <citation type="submission" date="2019-05" db="EMBL/GenBank/DDBJ databases">
        <title>Another draft genome of Portunus trituberculatus and its Hox gene families provides insights of decapod evolution.</title>
        <authorList>
            <person name="Jeong J.-H."/>
            <person name="Song I."/>
            <person name="Kim S."/>
            <person name="Choi T."/>
            <person name="Kim D."/>
            <person name="Ryu S."/>
            <person name="Kim W."/>
        </authorList>
    </citation>
    <scope>NUCLEOTIDE SEQUENCE [LARGE SCALE GENOMIC DNA]</scope>
    <source>
        <tissue evidence="2">Muscle</tissue>
    </source>
</reference>
<sequence length="65" mass="7627">METTPHCDRRIPSKAETARVDRALPHSLQPSTTTTIATKPRHDREGRKEGCERRRYSRCRNSRQH</sequence>
<evidence type="ECO:0000313" key="2">
    <source>
        <dbReference type="EMBL" id="MPC66389.1"/>
    </source>
</evidence>
<organism evidence="2 3">
    <name type="scientific">Portunus trituberculatus</name>
    <name type="common">Swimming crab</name>
    <name type="synonym">Neptunus trituberculatus</name>
    <dbReference type="NCBI Taxonomy" id="210409"/>
    <lineage>
        <taxon>Eukaryota</taxon>
        <taxon>Metazoa</taxon>
        <taxon>Ecdysozoa</taxon>
        <taxon>Arthropoda</taxon>
        <taxon>Crustacea</taxon>
        <taxon>Multicrustacea</taxon>
        <taxon>Malacostraca</taxon>
        <taxon>Eumalacostraca</taxon>
        <taxon>Eucarida</taxon>
        <taxon>Decapoda</taxon>
        <taxon>Pleocyemata</taxon>
        <taxon>Brachyura</taxon>
        <taxon>Eubrachyura</taxon>
        <taxon>Portunoidea</taxon>
        <taxon>Portunidae</taxon>
        <taxon>Portuninae</taxon>
        <taxon>Portunus</taxon>
    </lineage>
</organism>
<evidence type="ECO:0000256" key="1">
    <source>
        <dbReference type="SAM" id="MobiDB-lite"/>
    </source>
</evidence>
<comment type="caution">
    <text evidence="2">The sequence shown here is derived from an EMBL/GenBank/DDBJ whole genome shotgun (WGS) entry which is preliminary data.</text>
</comment>
<gene>
    <name evidence="2" type="ORF">E2C01_060536</name>
</gene>
<feature type="region of interest" description="Disordered" evidence="1">
    <location>
        <begin position="1"/>
        <end position="65"/>
    </location>
</feature>
<feature type="compositionally biased region" description="Basic residues" evidence="1">
    <location>
        <begin position="55"/>
        <end position="65"/>
    </location>
</feature>
<accession>A0A5B7H9B4</accession>